<evidence type="ECO:0000313" key="2">
    <source>
        <dbReference type="Proteomes" id="UP000814140"/>
    </source>
</evidence>
<reference evidence="1" key="1">
    <citation type="submission" date="2021-03" db="EMBL/GenBank/DDBJ databases">
        <authorList>
            <consortium name="DOE Joint Genome Institute"/>
            <person name="Ahrendt S."/>
            <person name="Looney B.P."/>
            <person name="Miyauchi S."/>
            <person name="Morin E."/>
            <person name="Drula E."/>
            <person name="Courty P.E."/>
            <person name="Chicoki N."/>
            <person name="Fauchery L."/>
            <person name="Kohler A."/>
            <person name="Kuo A."/>
            <person name="Labutti K."/>
            <person name="Pangilinan J."/>
            <person name="Lipzen A."/>
            <person name="Riley R."/>
            <person name="Andreopoulos W."/>
            <person name="He G."/>
            <person name="Johnson J."/>
            <person name="Barry K.W."/>
            <person name="Grigoriev I.V."/>
            <person name="Nagy L."/>
            <person name="Hibbett D."/>
            <person name="Henrissat B."/>
            <person name="Matheny P.B."/>
            <person name="Labbe J."/>
            <person name="Martin F."/>
        </authorList>
    </citation>
    <scope>NUCLEOTIDE SEQUENCE</scope>
    <source>
        <strain evidence="1">HHB10654</strain>
    </source>
</reference>
<comment type="caution">
    <text evidence="1">The sequence shown here is derived from an EMBL/GenBank/DDBJ whole genome shotgun (WGS) entry which is preliminary data.</text>
</comment>
<gene>
    <name evidence="1" type="ORF">BV25DRAFT_1793181</name>
</gene>
<evidence type="ECO:0000313" key="1">
    <source>
        <dbReference type="EMBL" id="KAI0068090.1"/>
    </source>
</evidence>
<proteinExistence type="predicted"/>
<name>A0ACB8TI69_9AGAM</name>
<dbReference type="Proteomes" id="UP000814140">
    <property type="component" value="Unassembled WGS sequence"/>
</dbReference>
<dbReference type="EMBL" id="MU277188">
    <property type="protein sequence ID" value="KAI0068090.1"/>
    <property type="molecule type" value="Genomic_DNA"/>
</dbReference>
<keyword evidence="2" id="KW-1185">Reference proteome</keyword>
<reference evidence="1" key="2">
    <citation type="journal article" date="2022" name="New Phytol.">
        <title>Evolutionary transition to the ectomycorrhizal habit in the genomes of a hyperdiverse lineage of mushroom-forming fungi.</title>
        <authorList>
            <person name="Looney B."/>
            <person name="Miyauchi S."/>
            <person name="Morin E."/>
            <person name="Drula E."/>
            <person name="Courty P.E."/>
            <person name="Kohler A."/>
            <person name="Kuo A."/>
            <person name="LaButti K."/>
            <person name="Pangilinan J."/>
            <person name="Lipzen A."/>
            <person name="Riley R."/>
            <person name="Andreopoulos W."/>
            <person name="He G."/>
            <person name="Johnson J."/>
            <person name="Nolan M."/>
            <person name="Tritt A."/>
            <person name="Barry K.W."/>
            <person name="Grigoriev I.V."/>
            <person name="Nagy L.G."/>
            <person name="Hibbett D."/>
            <person name="Henrissat B."/>
            <person name="Matheny P.B."/>
            <person name="Labbe J."/>
            <person name="Martin F.M."/>
        </authorList>
    </citation>
    <scope>NUCLEOTIDE SEQUENCE</scope>
    <source>
        <strain evidence="1">HHB10654</strain>
    </source>
</reference>
<protein>
    <submittedName>
        <fullName evidence="1">Uncharacterized protein</fullName>
    </submittedName>
</protein>
<accession>A0ACB8TI69</accession>
<sequence length="472" mass="52934">MPDSAASLLGFDDRDKGLPARLARYRPSHWSRRRFLVAAGSVLAALTILALSFYSFHQSPPPLTLVDEYLPPAHSNRLDALVGPPTQKFRDNLRNDTQYMSSFISAGWTNDVMTYGNLIYLAMITQRVPIIGNFTPSHIGGDAGTVPFSEVFDIDYLSKAIGSPVLEWSDVKDPTSEEIDDLGCWSVWQAVQTRESEPRFTNALELYGLDISYTAGPLSLQKIPGYEHDPHAHFWSIAALTYPSGREAALQPPQPSKVHGALLPPDEQLACFDYLYYVCAHQSFEYEYDLSPAWRFVVKNFRFTSRLQSIAEGYLKRMFGVPEDGPVPPYVAIHARRANDFSVYCGDVPRADCFPTMNVYARRIAEVQEDTRARLGVVPEHVIMLSDERDPGFWDAVRTMGWYTPDHTAEDTVANYGRWYPLLIDAVIQASGLGLVGTDRSTMSLLAGRRVQDWNGGVYLNVKWGTPHADDH</sequence>
<organism evidence="1 2">
    <name type="scientific">Artomyces pyxidatus</name>
    <dbReference type="NCBI Taxonomy" id="48021"/>
    <lineage>
        <taxon>Eukaryota</taxon>
        <taxon>Fungi</taxon>
        <taxon>Dikarya</taxon>
        <taxon>Basidiomycota</taxon>
        <taxon>Agaricomycotina</taxon>
        <taxon>Agaricomycetes</taxon>
        <taxon>Russulales</taxon>
        <taxon>Auriscalpiaceae</taxon>
        <taxon>Artomyces</taxon>
    </lineage>
</organism>